<organism evidence="1 2">
    <name type="scientific">Polypedilum vanderplanki</name>
    <name type="common">Sleeping chironomid midge</name>
    <dbReference type="NCBI Taxonomy" id="319348"/>
    <lineage>
        <taxon>Eukaryota</taxon>
        <taxon>Metazoa</taxon>
        <taxon>Ecdysozoa</taxon>
        <taxon>Arthropoda</taxon>
        <taxon>Hexapoda</taxon>
        <taxon>Insecta</taxon>
        <taxon>Pterygota</taxon>
        <taxon>Neoptera</taxon>
        <taxon>Endopterygota</taxon>
        <taxon>Diptera</taxon>
        <taxon>Nematocera</taxon>
        <taxon>Chironomoidea</taxon>
        <taxon>Chironomidae</taxon>
        <taxon>Chironominae</taxon>
        <taxon>Polypedilum</taxon>
        <taxon>Polypedilum</taxon>
    </lineage>
</organism>
<evidence type="ECO:0000313" key="1">
    <source>
        <dbReference type="EMBL" id="KAG5666119.1"/>
    </source>
</evidence>
<reference evidence="1" key="1">
    <citation type="submission" date="2021-03" db="EMBL/GenBank/DDBJ databases">
        <title>Chromosome level genome of the anhydrobiotic midge Polypedilum vanderplanki.</title>
        <authorList>
            <person name="Yoshida Y."/>
            <person name="Kikawada T."/>
            <person name="Gusev O."/>
        </authorList>
    </citation>
    <scope>NUCLEOTIDE SEQUENCE</scope>
    <source>
        <strain evidence="1">NIAS01</strain>
        <tissue evidence="1">Whole body or cell culture</tissue>
    </source>
</reference>
<feature type="non-terminal residue" evidence="1">
    <location>
        <position position="181"/>
    </location>
</feature>
<comment type="caution">
    <text evidence="1">The sequence shown here is derived from an EMBL/GenBank/DDBJ whole genome shotgun (WGS) entry which is preliminary data.</text>
</comment>
<accession>A0A9J6B8Y3</accession>
<protein>
    <submittedName>
        <fullName evidence="1">Transposon Ty5-1 protein</fullName>
    </submittedName>
</protein>
<dbReference type="AlphaFoldDB" id="A0A9J6B8Y3"/>
<keyword evidence="2" id="KW-1185">Reference proteome</keyword>
<dbReference type="PANTHER" id="PTHR11439">
    <property type="entry name" value="GAG-POL-RELATED RETROTRANSPOSON"/>
    <property type="match status" value="1"/>
</dbReference>
<dbReference type="Proteomes" id="UP001107558">
    <property type="component" value="Unassembled WGS sequence"/>
</dbReference>
<evidence type="ECO:0000313" key="2">
    <source>
        <dbReference type="Proteomes" id="UP001107558"/>
    </source>
</evidence>
<sequence length="181" mass="20595">QEKEIFYAIEQPQPVLNQNEIEKWKKADTKAYNLLALYISSSEIIHASYIDKIVSEAGLVDAKTSKYPLDPGYYKLQNSEPLPDNQEYRKLIGMLLNVTVHSRPDIASSVSILSQKVSNPEIKDLVEVKRVIKYLAATKDLSLRLSDKNSDQDLLFYSDANWAEDRTDRKSNSGYIGFVYG</sequence>
<gene>
    <name evidence="1" type="ORF">PVAND_017610</name>
</gene>
<feature type="non-terminal residue" evidence="1">
    <location>
        <position position="1"/>
    </location>
</feature>
<dbReference type="OrthoDB" id="7790430at2759"/>
<dbReference type="PANTHER" id="PTHR11439:SF486">
    <property type="entry name" value="RLK (RECEPTOR-LIKE KINASE) PROTEIN, PUTATIVE-RELATED"/>
    <property type="match status" value="1"/>
</dbReference>
<proteinExistence type="predicted"/>
<dbReference type="EMBL" id="JADBJN010000094">
    <property type="protein sequence ID" value="KAG5666119.1"/>
    <property type="molecule type" value="Genomic_DNA"/>
</dbReference>
<name>A0A9J6B8Y3_POLVA</name>